<protein>
    <recommendedName>
        <fullName evidence="4">Killing trait domain-containing protein</fullName>
    </recommendedName>
</protein>
<name>A0A1N6KPR5_9BURK</name>
<sequence>MTALTNALQAVLDAQHNTLALADPSAAQALAMTAWMQEVTSQIDMLQAGQAASGSGAAVAQGAIPDVSLLVEAAVQAQLPVIEQQIASAFGKILTAQAPAPAPAPIVSTQEAPPSTEPPTITPSNPA</sequence>
<evidence type="ECO:0000313" key="2">
    <source>
        <dbReference type="EMBL" id="SIO58366.1"/>
    </source>
</evidence>
<feature type="region of interest" description="Disordered" evidence="1">
    <location>
        <begin position="101"/>
        <end position="127"/>
    </location>
</feature>
<dbReference type="RefSeq" id="WP_074298666.1">
    <property type="nucleotide sequence ID" value="NZ_FSRU01000002.1"/>
</dbReference>
<gene>
    <name evidence="2" type="ORF">SAMN05444165_4118</name>
</gene>
<evidence type="ECO:0008006" key="4">
    <source>
        <dbReference type="Google" id="ProtNLM"/>
    </source>
</evidence>
<evidence type="ECO:0000313" key="3">
    <source>
        <dbReference type="Proteomes" id="UP000185151"/>
    </source>
</evidence>
<organism evidence="2 3">
    <name type="scientific">Paraburkholderia phenazinium</name>
    <dbReference type="NCBI Taxonomy" id="60549"/>
    <lineage>
        <taxon>Bacteria</taxon>
        <taxon>Pseudomonadati</taxon>
        <taxon>Pseudomonadota</taxon>
        <taxon>Betaproteobacteria</taxon>
        <taxon>Burkholderiales</taxon>
        <taxon>Burkholderiaceae</taxon>
        <taxon>Paraburkholderia</taxon>
    </lineage>
</organism>
<accession>A0A1N6KPR5</accession>
<dbReference type="EMBL" id="FSRU01000002">
    <property type="protein sequence ID" value="SIO58366.1"/>
    <property type="molecule type" value="Genomic_DNA"/>
</dbReference>
<feature type="compositionally biased region" description="Pro residues" evidence="1">
    <location>
        <begin position="115"/>
        <end position="127"/>
    </location>
</feature>
<keyword evidence="3" id="KW-1185">Reference proteome</keyword>
<evidence type="ECO:0000256" key="1">
    <source>
        <dbReference type="SAM" id="MobiDB-lite"/>
    </source>
</evidence>
<dbReference type="Proteomes" id="UP000185151">
    <property type="component" value="Unassembled WGS sequence"/>
</dbReference>
<proteinExistence type="predicted"/>
<dbReference type="AlphaFoldDB" id="A0A1N6KPR5"/>
<reference evidence="2 3" key="1">
    <citation type="submission" date="2016-11" db="EMBL/GenBank/DDBJ databases">
        <authorList>
            <person name="Jaros S."/>
            <person name="Januszkiewicz K."/>
            <person name="Wedrychowicz H."/>
        </authorList>
    </citation>
    <scope>NUCLEOTIDE SEQUENCE [LARGE SCALE GENOMIC DNA]</scope>
    <source>
        <strain evidence="2 3">GAS95</strain>
    </source>
</reference>